<evidence type="ECO:0000256" key="6">
    <source>
        <dbReference type="ARBA" id="ARBA00023002"/>
    </source>
</evidence>
<proteinExistence type="inferred from homology"/>
<evidence type="ECO:0000259" key="8">
    <source>
        <dbReference type="SMART" id="SM01117"/>
    </source>
</evidence>
<evidence type="ECO:0000256" key="7">
    <source>
        <dbReference type="ARBA" id="ARBA00023027"/>
    </source>
</evidence>
<dbReference type="Pfam" id="PF00056">
    <property type="entry name" value="Ldh_1_N"/>
    <property type="match status" value="1"/>
</dbReference>
<keyword evidence="10" id="KW-1185">Reference proteome</keyword>
<dbReference type="SUPFAM" id="SSF56327">
    <property type="entry name" value="LDH C-terminal domain-like"/>
    <property type="match status" value="1"/>
</dbReference>
<comment type="subunit">
    <text evidence="2">Homodimer.</text>
</comment>
<dbReference type="InterPro" id="IPR015955">
    <property type="entry name" value="Lactate_DH/Glyco_Ohase_4_C"/>
</dbReference>
<dbReference type="EMBL" id="KQ414646">
    <property type="protein sequence ID" value="KOC66418.1"/>
    <property type="molecule type" value="Genomic_DNA"/>
</dbReference>
<evidence type="ECO:0000256" key="4">
    <source>
        <dbReference type="ARBA" id="ARBA00016075"/>
    </source>
</evidence>
<dbReference type="InterPro" id="IPR036400">
    <property type="entry name" value="Cyt_B5-like_heme/steroid_sf"/>
</dbReference>
<dbReference type="AlphaFoldDB" id="A0A0L7R6E6"/>
<evidence type="ECO:0000256" key="3">
    <source>
        <dbReference type="ARBA" id="ARBA00012995"/>
    </source>
</evidence>
<keyword evidence="6" id="KW-0560">Oxidoreductase</keyword>
<dbReference type="InterPro" id="IPR022383">
    <property type="entry name" value="Lactate/malate_DH_C"/>
</dbReference>
<dbReference type="Gene3D" id="3.10.120.10">
    <property type="entry name" value="Cytochrome b5-like heme/steroid binding domain"/>
    <property type="match status" value="1"/>
</dbReference>
<dbReference type="GO" id="GO:0006099">
    <property type="term" value="P:tricarboxylic acid cycle"/>
    <property type="evidence" value="ECO:0007669"/>
    <property type="project" value="UniProtKB-KW"/>
</dbReference>
<feature type="domain" description="Cytochrome b5 heme-binding" evidence="8">
    <location>
        <begin position="33"/>
        <end position="105"/>
    </location>
</feature>
<gene>
    <name evidence="9" type="ORF">WH47_08811</name>
</gene>
<dbReference type="STRING" id="597456.A0A0L7R6E6"/>
<dbReference type="GO" id="GO:0070013">
    <property type="term" value="C:intracellular organelle lumen"/>
    <property type="evidence" value="ECO:0007669"/>
    <property type="project" value="UniProtKB-ARBA"/>
</dbReference>
<dbReference type="Proteomes" id="UP000053825">
    <property type="component" value="Unassembled WGS sequence"/>
</dbReference>
<dbReference type="EC" id="1.1.1.37" evidence="3"/>
<accession>A0A0L7R6E6</accession>
<dbReference type="SUPFAM" id="SSF55856">
    <property type="entry name" value="Cytochrome b5-like heme/steroid binding domain"/>
    <property type="match status" value="1"/>
</dbReference>
<keyword evidence="7" id="KW-0520">NAD</keyword>
<dbReference type="GO" id="GO:0030060">
    <property type="term" value="F:L-malate dehydrogenase (NAD+) activity"/>
    <property type="evidence" value="ECO:0007669"/>
    <property type="project" value="UniProtKB-EC"/>
</dbReference>
<keyword evidence="5" id="KW-0816">Tricarboxylic acid cycle</keyword>
<dbReference type="GO" id="GO:0044281">
    <property type="term" value="P:small molecule metabolic process"/>
    <property type="evidence" value="ECO:0007669"/>
    <property type="project" value="UniProtKB-ARBA"/>
</dbReference>
<dbReference type="FunFam" id="3.40.50.720:FF:000268">
    <property type="entry name" value="Malate dehydrogenase"/>
    <property type="match status" value="1"/>
</dbReference>
<dbReference type="SUPFAM" id="SSF51735">
    <property type="entry name" value="NAD(P)-binding Rossmann-fold domains"/>
    <property type="match status" value="1"/>
</dbReference>
<dbReference type="InterPro" id="IPR036291">
    <property type="entry name" value="NAD(P)-bd_dom_sf"/>
</dbReference>
<name>A0A0L7R6E6_9HYME</name>
<protein>
    <recommendedName>
        <fullName evidence="4">Malate dehydrogenase, mitochondrial</fullName>
        <ecNumber evidence="3">1.1.1.37</ecNumber>
    </recommendedName>
</protein>
<evidence type="ECO:0000313" key="9">
    <source>
        <dbReference type="EMBL" id="KOC66418.1"/>
    </source>
</evidence>
<dbReference type="PANTHER" id="PTHR11540">
    <property type="entry name" value="MALATE AND LACTATE DEHYDROGENASE"/>
    <property type="match status" value="1"/>
</dbReference>
<reference evidence="9 10" key="1">
    <citation type="submission" date="2015-07" db="EMBL/GenBank/DDBJ databases">
        <title>The genome of Habropoda laboriosa.</title>
        <authorList>
            <person name="Pan H."/>
            <person name="Kapheim K."/>
        </authorList>
    </citation>
    <scope>NUCLEOTIDE SEQUENCE [LARGE SCALE GENOMIC DNA]</scope>
    <source>
        <strain evidence="9">0110345459</strain>
    </source>
</reference>
<sequence length="614" mass="67944">MSPVNRCFCSEGKYPCDVVADYEHGSCKTVEYFLPTEVVVHNTPTDCWVSYNSGVYDLTDLCEIWANKKEIEPILAHAGKDISHWFDHETNDIKRHIHPVTGVMVPYCPHGPIPDLPSSVVPSSTWRPLDKCPWWLDETYKKGYLTKNPRPCRILNVLTGTQVVIMVCEEDSIKRIQERGLIYNANGVTCYTWKFEGKEINLHSTLTENGIPDERDRFTACGLPDDYYIPCLMSSIMFSFVTIRTFGNFSWRIFYDKFSSSPIAQTKLFSSKSMKVSILGAASKTGNCLSLFLKQSPLIDEVAVFDNKCTYGLALDLNYIDTKCKVSTCNHPRRCLEQTLEGAKIVMIVGDETVKDESSLSRVLKSNANALSDLLPNIIKFCPQAMVAVVMNPINSLIPLAMEMYKKAGVYEPNRLFGVISLDCVRANTFAAEVVGCEPECTVVPVIGGSCSNTCIPLFSQAKPCNKISQVEASRLTHALRTSNEELSKANKGKERTCCAMAFGAARFCVSLCKALRHQSNVVECAYVRSCVIPELTYFAAPLELGPNGIQRHLGIPPLNDYECKLLEAAVPCLKKAIILGETLALGEENASSELCLQQTSLCNPVDSPGATSS</sequence>
<evidence type="ECO:0000256" key="1">
    <source>
        <dbReference type="ARBA" id="ARBA00008824"/>
    </source>
</evidence>
<dbReference type="OrthoDB" id="755699at2759"/>
<evidence type="ECO:0000256" key="5">
    <source>
        <dbReference type="ARBA" id="ARBA00022532"/>
    </source>
</evidence>
<comment type="similarity">
    <text evidence="1">Belongs to the LDH/MDH superfamily. MDH type 1 family.</text>
</comment>
<dbReference type="InterPro" id="IPR001236">
    <property type="entry name" value="Lactate/malate_DH_N"/>
</dbReference>
<evidence type="ECO:0000313" key="10">
    <source>
        <dbReference type="Proteomes" id="UP000053825"/>
    </source>
</evidence>
<dbReference type="InterPro" id="IPR001199">
    <property type="entry name" value="Cyt_B5-like_heme/steroid-bd"/>
</dbReference>
<dbReference type="Gene3D" id="3.40.50.720">
    <property type="entry name" value="NAD(P)-binding Rossmann-like Domain"/>
    <property type="match status" value="1"/>
</dbReference>
<evidence type="ECO:0000256" key="2">
    <source>
        <dbReference type="ARBA" id="ARBA00011738"/>
    </source>
</evidence>
<dbReference type="GO" id="GO:0005739">
    <property type="term" value="C:mitochondrion"/>
    <property type="evidence" value="ECO:0007669"/>
    <property type="project" value="TreeGrafter"/>
</dbReference>
<dbReference type="FunFam" id="3.90.110.10:FF:000009">
    <property type="entry name" value="Malate dehydrogenase"/>
    <property type="match status" value="1"/>
</dbReference>
<dbReference type="Pfam" id="PF02866">
    <property type="entry name" value="Ldh_1_C"/>
    <property type="match status" value="1"/>
</dbReference>
<dbReference type="Gene3D" id="3.90.110.10">
    <property type="entry name" value="Lactate dehydrogenase/glycoside hydrolase, family 4, C-terminal"/>
    <property type="match status" value="1"/>
</dbReference>
<organism evidence="9 10">
    <name type="scientific">Habropoda laboriosa</name>
    <dbReference type="NCBI Taxonomy" id="597456"/>
    <lineage>
        <taxon>Eukaryota</taxon>
        <taxon>Metazoa</taxon>
        <taxon>Ecdysozoa</taxon>
        <taxon>Arthropoda</taxon>
        <taxon>Hexapoda</taxon>
        <taxon>Insecta</taxon>
        <taxon>Pterygota</taxon>
        <taxon>Neoptera</taxon>
        <taxon>Endopterygota</taxon>
        <taxon>Hymenoptera</taxon>
        <taxon>Apocrita</taxon>
        <taxon>Aculeata</taxon>
        <taxon>Apoidea</taxon>
        <taxon>Anthophila</taxon>
        <taxon>Apidae</taxon>
        <taxon>Habropoda</taxon>
    </lineage>
</organism>
<dbReference type="PANTHER" id="PTHR11540:SF16">
    <property type="entry name" value="MALATE DEHYDROGENASE, MITOCHONDRIAL"/>
    <property type="match status" value="1"/>
</dbReference>
<dbReference type="SMART" id="SM01117">
    <property type="entry name" value="Cyt-b5"/>
    <property type="match status" value="1"/>
</dbReference>